<proteinExistence type="predicted"/>
<dbReference type="KEGG" id="aluc:AKAW2_10731S"/>
<dbReference type="Proteomes" id="UP000661280">
    <property type="component" value="Chromosome 1"/>
</dbReference>
<reference evidence="1" key="1">
    <citation type="submission" date="2021-01" db="EMBL/GenBank/DDBJ databases">
        <authorList>
            <consortium name="Aspergillus luchuensis mut. kawachii IFO 4304 genome sequencing consortium"/>
            <person name="Kazuki M."/>
            <person name="Futagami T."/>
        </authorList>
    </citation>
    <scope>NUCLEOTIDE SEQUENCE</scope>
    <source>
        <strain evidence="1">IFO 4308</strain>
    </source>
</reference>
<sequence>MSEGEKARTSGEVSRPEPTLPTVNPAVDKAEPPKPAFHPAVYVGVWITLSSSVILFNKHILDYAQFRFRTLLVTYLDIVPQSN</sequence>
<accession>A0A7R7VZR5</accession>
<dbReference type="RefSeq" id="XP_041537451.1">
    <property type="nucleotide sequence ID" value="XM_041690446.1"/>
</dbReference>
<gene>
    <name evidence="1" type="ORF">AKAW2_10731S</name>
</gene>
<evidence type="ECO:0000313" key="1">
    <source>
        <dbReference type="EMBL" id="BCR93685.1"/>
    </source>
</evidence>
<name>A0A7R7VZR5_ASPKA</name>
<dbReference type="GeneID" id="64955010"/>
<evidence type="ECO:0000313" key="2">
    <source>
        <dbReference type="Proteomes" id="UP000661280"/>
    </source>
</evidence>
<dbReference type="OrthoDB" id="5386992at2759"/>
<dbReference type="EMBL" id="AP024425">
    <property type="protein sequence ID" value="BCR93685.1"/>
    <property type="molecule type" value="Genomic_DNA"/>
</dbReference>
<dbReference type="AlphaFoldDB" id="A0A7R7VZR5"/>
<keyword evidence="2" id="KW-1185">Reference proteome</keyword>
<organism evidence="1 2">
    <name type="scientific">Aspergillus kawachii</name>
    <name type="common">White koji mold</name>
    <name type="synonym">Aspergillus awamori var. kawachi</name>
    <dbReference type="NCBI Taxonomy" id="1069201"/>
    <lineage>
        <taxon>Eukaryota</taxon>
        <taxon>Fungi</taxon>
        <taxon>Dikarya</taxon>
        <taxon>Ascomycota</taxon>
        <taxon>Pezizomycotina</taxon>
        <taxon>Eurotiomycetes</taxon>
        <taxon>Eurotiomycetidae</taxon>
        <taxon>Eurotiales</taxon>
        <taxon>Aspergillaceae</taxon>
        <taxon>Aspergillus</taxon>
        <taxon>Aspergillus subgen. Circumdati</taxon>
    </lineage>
</organism>
<reference evidence="1" key="2">
    <citation type="submission" date="2021-02" db="EMBL/GenBank/DDBJ databases">
        <title>Aspergillus luchuensis mut. kawachii IFO 4304 genome sequence.</title>
        <authorList>
            <person name="Mori K."/>
            <person name="Kadooka C."/>
            <person name="Goto M."/>
            <person name="Futagami T."/>
        </authorList>
    </citation>
    <scope>NUCLEOTIDE SEQUENCE</scope>
    <source>
        <strain evidence="1">IFO 4308</strain>
    </source>
</reference>
<protein>
    <submittedName>
        <fullName evidence="1">Uncharacterized protein</fullName>
    </submittedName>
</protein>